<accession>A0A4R0X6Z7</accession>
<dbReference type="PROSITE" id="PS51257">
    <property type="entry name" value="PROKAR_LIPOPROTEIN"/>
    <property type="match status" value="1"/>
</dbReference>
<feature type="transmembrane region" description="Helical" evidence="1">
    <location>
        <begin position="77"/>
        <end position="95"/>
    </location>
</feature>
<feature type="transmembrane region" description="Helical" evidence="1">
    <location>
        <begin position="12"/>
        <end position="33"/>
    </location>
</feature>
<dbReference type="Proteomes" id="UP000294200">
    <property type="component" value="Unassembled WGS sequence"/>
</dbReference>
<evidence type="ECO:0000256" key="1">
    <source>
        <dbReference type="SAM" id="Phobius"/>
    </source>
</evidence>
<evidence type="ECO:0000313" key="2">
    <source>
        <dbReference type="EMBL" id="TCG03220.1"/>
    </source>
</evidence>
<sequence length="100" mass="11248">MLLRRQFGFLRFAMACVVCLCALCIALGCIWLCAGIRKAVFAAQAVWFACVFAGIRRAVFAAQAVWFCLCLRWHPRYAFVLHASPLCGAAPTFLCRRKEK</sequence>
<feature type="transmembrane region" description="Helical" evidence="1">
    <location>
        <begin position="45"/>
        <end position="65"/>
    </location>
</feature>
<organism evidence="2 3">
    <name type="scientific">Paraburkholderia steynii</name>
    <dbReference type="NCBI Taxonomy" id="1245441"/>
    <lineage>
        <taxon>Bacteria</taxon>
        <taxon>Pseudomonadati</taxon>
        <taxon>Pseudomonadota</taxon>
        <taxon>Betaproteobacteria</taxon>
        <taxon>Burkholderiales</taxon>
        <taxon>Burkholderiaceae</taxon>
        <taxon>Paraburkholderia</taxon>
    </lineage>
</organism>
<dbReference type="AlphaFoldDB" id="A0A4R0X6Z7"/>
<comment type="caution">
    <text evidence="2">The sequence shown here is derived from an EMBL/GenBank/DDBJ whole genome shotgun (WGS) entry which is preliminary data.</text>
</comment>
<keyword evidence="1" id="KW-1133">Transmembrane helix</keyword>
<keyword evidence="1" id="KW-0812">Transmembrane</keyword>
<reference evidence="2 3" key="1">
    <citation type="submission" date="2017-02" db="EMBL/GenBank/DDBJ databases">
        <title>Paraburkholderia sophoroidis sp. nov. and Paraburkholderia steynii sp. nov. rhizobial symbionts of the fynbos legume Hypocalyptus sophoroides.</title>
        <authorList>
            <person name="Steenkamp E.T."/>
            <person name="Beukes C.W."/>
            <person name="Van Zyl E."/>
            <person name="Avontuur J."/>
            <person name="Chan W.Y."/>
            <person name="Hassen A."/>
            <person name="Palmer M."/>
            <person name="Mthombeni L."/>
            <person name="Phalane F."/>
            <person name="Sereme K."/>
            <person name="Venter S.N."/>
        </authorList>
    </citation>
    <scope>NUCLEOTIDE SEQUENCE [LARGE SCALE GENOMIC DNA]</scope>
    <source>
        <strain evidence="2 3">HC1.1ba</strain>
    </source>
</reference>
<gene>
    <name evidence="2" type="ORF">BZM27_50120</name>
</gene>
<evidence type="ECO:0000313" key="3">
    <source>
        <dbReference type="Proteomes" id="UP000294200"/>
    </source>
</evidence>
<proteinExistence type="predicted"/>
<dbReference type="EMBL" id="MWML01000472">
    <property type="protein sequence ID" value="TCG03220.1"/>
    <property type="molecule type" value="Genomic_DNA"/>
</dbReference>
<protein>
    <submittedName>
        <fullName evidence="2">Uncharacterized protein</fullName>
    </submittedName>
</protein>
<keyword evidence="3" id="KW-1185">Reference proteome</keyword>
<keyword evidence="1" id="KW-0472">Membrane</keyword>
<name>A0A4R0X6Z7_9BURK</name>